<gene>
    <name evidence="2" type="ORF">GGP41_007887</name>
</gene>
<dbReference type="Proteomes" id="UP000624244">
    <property type="component" value="Unassembled WGS sequence"/>
</dbReference>
<dbReference type="AlphaFoldDB" id="A0A8H6DYB0"/>
<evidence type="ECO:0000256" key="1">
    <source>
        <dbReference type="SAM" id="MobiDB-lite"/>
    </source>
</evidence>
<evidence type="ECO:0000313" key="2">
    <source>
        <dbReference type="EMBL" id="KAF5852512.1"/>
    </source>
</evidence>
<feature type="compositionally biased region" description="Polar residues" evidence="1">
    <location>
        <begin position="209"/>
        <end position="220"/>
    </location>
</feature>
<sequence length="248" mass="26327">MDANGAGIAAGRFPESRREDKAVVLDVYLAVSVSQPVELVGPTRYDGPGARRHTCLQEAAGDSEWMGRADGGGGGVMGFGGAAGRIRPRVVELAPPPAPVESESTVMPPARLQAVAAQAPLCALEPRMGMTMGERMGAIQGHDSTACLNPQPWMHPAMHLAMHPSTHPHAISTCIHTLYLARHIGAPRRVPGDGYLDCSEADLPRPLPSNHSDTSPSQSRGLRGQCPTMYILALRLSPARTRSAEHSR</sequence>
<comment type="caution">
    <text evidence="2">The sequence shown here is derived from an EMBL/GenBank/DDBJ whole genome shotgun (WGS) entry which is preliminary data.</text>
</comment>
<accession>A0A8H6DYB0</accession>
<feature type="region of interest" description="Disordered" evidence="1">
    <location>
        <begin position="201"/>
        <end position="223"/>
    </location>
</feature>
<reference evidence="2" key="1">
    <citation type="submission" date="2019-11" db="EMBL/GenBank/DDBJ databases">
        <title>Bipolaris sorokiniana Genome sequencing.</title>
        <authorList>
            <person name="Wang H."/>
        </authorList>
    </citation>
    <scope>NUCLEOTIDE SEQUENCE</scope>
</reference>
<protein>
    <submittedName>
        <fullName evidence="2">Uncharacterized protein</fullName>
    </submittedName>
</protein>
<organism evidence="2 3">
    <name type="scientific">Cochliobolus sativus</name>
    <name type="common">Common root rot and spot blotch fungus</name>
    <name type="synonym">Bipolaris sorokiniana</name>
    <dbReference type="NCBI Taxonomy" id="45130"/>
    <lineage>
        <taxon>Eukaryota</taxon>
        <taxon>Fungi</taxon>
        <taxon>Dikarya</taxon>
        <taxon>Ascomycota</taxon>
        <taxon>Pezizomycotina</taxon>
        <taxon>Dothideomycetes</taxon>
        <taxon>Pleosporomycetidae</taxon>
        <taxon>Pleosporales</taxon>
        <taxon>Pleosporineae</taxon>
        <taxon>Pleosporaceae</taxon>
        <taxon>Bipolaris</taxon>
    </lineage>
</organism>
<dbReference type="EMBL" id="WNKQ01000003">
    <property type="protein sequence ID" value="KAF5852512.1"/>
    <property type="molecule type" value="Genomic_DNA"/>
</dbReference>
<name>A0A8H6DYB0_COCSA</name>
<proteinExistence type="predicted"/>
<evidence type="ECO:0000313" key="3">
    <source>
        <dbReference type="Proteomes" id="UP000624244"/>
    </source>
</evidence>